<feature type="transmembrane region" description="Helical" evidence="1">
    <location>
        <begin position="49"/>
        <end position="74"/>
    </location>
</feature>
<keyword evidence="1" id="KW-0472">Membrane</keyword>
<sequence length="105" mass="11637">MRKLLEDLWSFFALTMMLVCFGGLAFHTFKTGGWASQITGWALDAGFRHPVMAIPAGIIAVSLAWACLSGRLVVGKKNNRFGDLLVFALVFTGIYFTYSWLNAKL</sequence>
<keyword evidence="1" id="KW-1133">Transmembrane helix</keyword>
<gene>
    <name evidence="2" type="ORF">GTOL_12196</name>
</gene>
<comment type="caution">
    <text evidence="2">The sequence shown here is derived from an EMBL/GenBank/DDBJ whole genome shotgun (WGS) entry which is preliminary data.</text>
</comment>
<evidence type="ECO:0000256" key="1">
    <source>
        <dbReference type="SAM" id="Phobius"/>
    </source>
</evidence>
<feature type="transmembrane region" description="Helical" evidence="1">
    <location>
        <begin position="7"/>
        <end position="29"/>
    </location>
</feature>
<dbReference type="AlphaFoldDB" id="A0A916J5D6"/>
<feature type="transmembrane region" description="Helical" evidence="1">
    <location>
        <begin position="81"/>
        <end position="101"/>
    </location>
</feature>
<dbReference type="Proteomes" id="UP000742786">
    <property type="component" value="Unassembled WGS sequence"/>
</dbReference>
<evidence type="ECO:0000313" key="2">
    <source>
        <dbReference type="EMBL" id="CAG4884313.1"/>
    </source>
</evidence>
<organism evidence="2 3">
    <name type="scientific">Georgfuchsia toluolica</name>
    <dbReference type="NCBI Taxonomy" id="424218"/>
    <lineage>
        <taxon>Bacteria</taxon>
        <taxon>Pseudomonadati</taxon>
        <taxon>Pseudomonadota</taxon>
        <taxon>Betaproteobacteria</taxon>
        <taxon>Nitrosomonadales</taxon>
        <taxon>Sterolibacteriaceae</taxon>
        <taxon>Georgfuchsia</taxon>
    </lineage>
</organism>
<reference evidence="2" key="1">
    <citation type="submission" date="2021-04" db="EMBL/GenBank/DDBJ databases">
        <authorList>
            <person name="Hornung B."/>
        </authorList>
    </citation>
    <scope>NUCLEOTIDE SEQUENCE</scope>
    <source>
        <strain evidence="2">G5G6</strain>
    </source>
</reference>
<keyword evidence="1" id="KW-0812">Transmembrane</keyword>
<accession>A0A916J5D6</accession>
<name>A0A916J5D6_9PROT</name>
<dbReference type="EMBL" id="CAJQUM010000001">
    <property type="protein sequence ID" value="CAG4884313.1"/>
    <property type="molecule type" value="Genomic_DNA"/>
</dbReference>
<proteinExistence type="predicted"/>
<protein>
    <submittedName>
        <fullName evidence="2">Uncharacterized protein</fullName>
    </submittedName>
</protein>
<keyword evidence="3" id="KW-1185">Reference proteome</keyword>
<dbReference type="RefSeq" id="WP_220636174.1">
    <property type="nucleotide sequence ID" value="NZ_CAJQUM010000001.1"/>
</dbReference>
<evidence type="ECO:0000313" key="3">
    <source>
        <dbReference type="Proteomes" id="UP000742786"/>
    </source>
</evidence>